<comment type="similarity">
    <text evidence="2 8 9 14">Belongs to the histidinol dehydrogenase family.</text>
</comment>
<feature type="binding site" evidence="8 12">
    <location>
        <position position="320"/>
    </location>
    <ligand>
        <name>substrate</name>
    </ligand>
</feature>
<gene>
    <name evidence="8 15" type="primary">hisD</name>
    <name evidence="15" type="ORF">HUG20_17590</name>
</gene>
<dbReference type="KEGG" id="scib:HUG20_17590"/>
<evidence type="ECO:0000256" key="7">
    <source>
        <dbReference type="ARBA" id="ARBA00049489"/>
    </source>
</evidence>
<feature type="binding site" evidence="8 11">
    <location>
        <position position="206"/>
    </location>
    <ligand>
        <name>NAD(+)</name>
        <dbReference type="ChEBI" id="CHEBI:57540"/>
    </ligand>
</feature>
<dbReference type="FunFam" id="3.40.50.1980:FF:000001">
    <property type="entry name" value="Histidinol dehydrogenase"/>
    <property type="match status" value="1"/>
</dbReference>
<dbReference type="UniPathway" id="UPA00031">
    <property type="reaction ID" value="UER00014"/>
</dbReference>
<dbReference type="InterPro" id="IPR016161">
    <property type="entry name" value="Ald_DH/histidinol_DH"/>
</dbReference>
<dbReference type="InterPro" id="IPR012131">
    <property type="entry name" value="Hstdl_DH"/>
</dbReference>
<dbReference type="PRINTS" id="PR00083">
    <property type="entry name" value="HOLDHDRGNASE"/>
</dbReference>
<dbReference type="InterPro" id="IPR022695">
    <property type="entry name" value="Histidinol_DH_monofunct"/>
</dbReference>
<protein>
    <recommendedName>
        <fullName evidence="3 8">Histidinol dehydrogenase</fullName>
        <shortName evidence="8">HDH</shortName>
        <ecNumber evidence="3 8">1.1.1.23</ecNumber>
    </recommendedName>
</protein>
<dbReference type="GO" id="GO:0000105">
    <property type="term" value="P:L-histidine biosynthetic process"/>
    <property type="evidence" value="ECO:0007669"/>
    <property type="project" value="UniProtKB-UniRule"/>
</dbReference>
<dbReference type="GO" id="GO:0051287">
    <property type="term" value="F:NAD binding"/>
    <property type="evidence" value="ECO:0007669"/>
    <property type="project" value="InterPro"/>
</dbReference>
<evidence type="ECO:0000256" key="1">
    <source>
        <dbReference type="ARBA" id="ARBA00003850"/>
    </source>
</evidence>
<dbReference type="RefSeq" id="WP_200085970.1">
    <property type="nucleotide sequence ID" value="NZ_CP054706.1"/>
</dbReference>
<feature type="binding site" evidence="8 12">
    <location>
        <position position="254"/>
    </location>
    <ligand>
        <name>substrate</name>
    </ligand>
</feature>
<evidence type="ECO:0000256" key="5">
    <source>
        <dbReference type="ARBA" id="ARBA00022833"/>
    </source>
</evidence>
<evidence type="ECO:0000256" key="14">
    <source>
        <dbReference type="RuleBase" id="RU004175"/>
    </source>
</evidence>
<reference evidence="15 16" key="1">
    <citation type="submission" date="2020-06" db="EMBL/GenBank/DDBJ databases">
        <title>Genomic analysis of Salicibibacter sp. NKC21-4.</title>
        <authorList>
            <person name="Oh Y.J."/>
        </authorList>
    </citation>
    <scope>NUCLEOTIDE SEQUENCE [LARGE SCALE GENOMIC DNA]</scope>
    <source>
        <strain evidence="15 16">NKC21-4</strain>
    </source>
</reference>
<keyword evidence="4 8" id="KW-0479">Metal-binding</keyword>
<proteinExistence type="inferred from homology"/>
<evidence type="ECO:0000313" key="16">
    <source>
        <dbReference type="Proteomes" id="UP000595349"/>
    </source>
</evidence>
<dbReference type="Proteomes" id="UP000595349">
    <property type="component" value="Chromosome"/>
</dbReference>
<dbReference type="FunFam" id="3.40.50.1980:FF:000026">
    <property type="entry name" value="Histidinol dehydrogenase"/>
    <property type="match status" value="1"/>
</dbReference>
<evidence type="ECO:0000256" key="13">
    <source>
        <dbReference type="PIRSR" id="PIRSR000099-4"/>
    </source>
</evidence>
<keyword evidence="8" id="KW-0368">Histidine biosynthesis</keyword>
<feature type="binding site" evidence="8 13">
    <location>
        <position position="254"/>
    </location>
    <ligand>
        <name>Zn(2+)</name>
        <dbReference type="ChEBI" id="CHEBI:29105"/>
    </ligand>
</feature>
<evidence type="ECO:0000313" key="15">
    <source>
        <dbReference type="EMBL" id="QQK81544.1"/>
    </source>
</evidence>
<dbReference type="PIRSF" id="PIRSF000099">
    <property type="entry name" value="Histidinol_dh"/>
    <property type="match status" value="1"/>
</dbReference>
<organism evidence="15 16">
    <name type="scientific">Salicibibacter cibi</name>
    <dbReference type="NCBI Taxonomy" id="2743001"/>
    <lineage>
        <taxon>Bacteria</taxon>
        <taxon>Bacillati</taxon>
        <taxon>Bacillota</taxon>
        <taxon>Bacilli</taxon>
        <taxon>Bacillales</taxon>
        <taxon>Bacillaceae</taxon>
        <taxon>Salicibibacter</taxon>
    </lineage>
</organism>
<evidence type="ECO:0000256" key="12">
    <source>
        <dbReference type="PIRSR" id="PIRSR000099-3"/>
    </source>
</evidence>
<evidence type="ECO:0000256" key="8">
    <source>
        <dbReference type="HAMAP-Rule" id="MF_01024"/>
    </source>
</evidence>
<keyword evidence="8 11" id="KW-0520">NAD</keyword>
<dbReference type="SUPFAM" id="SSF53720">
    <property type="entry name" value="ALDH-like"/>
    <property type="match status" value="1"/>
</dbReference>
<keyword evidence="5 8" id="KW-0862">Zinc</keyword>
<evidence type="ECO:0000256" key="11">
    <source>
        <dbReference type="PIRSR" id="PIRSR000099-2"/>
    </source>
</evidence>
<dbReference type="GO" id="GO:0008270">
    <property type="term" value="F:zinc ion binding"/>
    <property type="evidence" value="ECO:0007669"/>
    <property type="project" value="UniProtKB-UniRule"/>
</dbReference>
<evidence type="ECO:0000256" key="2">
    <source>
        <dbReference type="ARBA" id="ARBA00010178"/>
    </source>
</evidence>
<comment type="cofactor">
    <cofactor evidence="8 13">
        <name>Zn(2+)</name>
        <dbReference type="ChEBI" id="CHEBI:29105"/>
    </cofactor>
    <text evidence="8 13">Binds 1 zinc ion per subunit.</text>
</comment>
<dbReference type="GO" id="GO:0004399">
    <property type="term" value="F:histidinol dehydrogenase activity"/>
    <property type="evidence" value="ECO:0007669"/>
    <property type="project" value="UniProtKB-UniRule"/>
</dbReference>
<feature type="binding site" evidence="8 13">
    <location>
        <position position="412"/>
    </location>
    <ligand>
        <name>Zn(2+)</name>
        <dbReference type="ChEBI" id="CHEBI:29105"/>
    </ligand>
</feature>
<feature type="binding site" evidence="8 11">
    <location>
        <position position="183"/>
    </location>
    <ligand>
        <name>NAD(+)</name>
        <dbReference type="ChEBI" id="CHEBI:57540"/>
    </ligand>
</feature>
<evidence type="ECO:0000256" key="10">
    <source>
        <dbReference type="PIRSR" id="PIRSR000099-1"/>
    </source>
</evidence>
<feature type="binding site" evidence="8 13">
    <location>
        <position position="353"/>
    </location>
    <ligand>
        <name>Zn(2+)</name>
        <dbReference type="ChEBI" id="CHEBI:29105"/>
    </ligand>
</feature>
<comment type="pathway">
    <text evidence="8">Amino-acid biosynthesis; L-histidine biosynthesis; L-histidine from 5-phospho-alpha-D-ribose 1-diphosphate: step 9/9.</text>
</comment>
<name>A0A7T7CGW6_9BACI</name>
<dbReference type="EMBL" id="CP054706">
    <property type="protein sequence ID" value="QQK81544.1"/>
    <property type="molecule type" value="Genomic_DNA"/>
</dbReference>
<feature type="binding site" evidence="8 12">
    <location>
        <position position="251"/>
    </location>
    <ligand>
        <name>substrate</name>
    </ligand>
</feature>
<feature type="binding site" evidence="8 11">
    <location>
        <position position="121"/>
    </location>
    <ligand>
        <name>NAD(+)</name>
        <dbReference type="ChEBI" id="CHEBI:57540"/>
    </ligand>
</feature>
<dbReference type="NCBIfam" id="TIGR00069">
    <property type="entry name" value="hisD"/>
    <property type="match status" value="1"/>
</dbReference>
<dbReference type="EC" id="1.1.1.23" evidence="3 8"/>
<keyword evidence="8" id="KW-0028">Amino-acid biosynthesis</keyword>
<dbReference type="GO" id="GO:0005829">
    <property type="term" value="C:cytosol"/>
    <property type="evidence" value="ECO:0007669"/>
    <property type="project" value="TreeGrafter"/>
</dbReference>
<dbReference type="PANTHER" id="PTHR21256:SF2">
    <property type="entry name" value="HISTIDINE BIOSYNTHESIS TRIFUNCTIONAL PROTEIN"/>
    <property type="match status" value="1"/>
</dbReference>
<comment type="catalytic activity">
    <reaction evidence="7 8">
        <text>L-histidinol + 2 NAD(+) + H2O = L-histidine + 2 NADH + 3 H(+)</text>
        <dbReference type="Rhea" id="RHEA:20641"/>
        <dbReference type="ChEBI" id="CHEBI:15377"/>
        <dbReference type="ChEBI" id="CHEBI:15378"/>
        <dbReference type="ChEBI" id="CHEBI:57540"/>
        <dbReference type="ChEBI" id="CHEBI:57595"/>
        <dbReference type="ChEBI" id="CHEBI:57699"/>
        <dbReference type="ChEBI" id="CHEBI:57945"/>
        <dbReference type="EC" id="1.1.1.23"/>
    </reaction>
</comment>
<evidence type="ECO:0000256" key="9">
    <source>
        <dbReference type="PIRNR" id="PIRNR000099"/>
    </source>
</evidence>
<sequence length="429" mass="46393">MKIIQVDEHVSLRRDPDSGNEETQVIVDEIIAEVRKNGDEALRAYTKKLDGAALDSLFVNEMERAQAYKVIDTRIVEAIRQAIANIRDFHERQRTESWMTTKENGTILGQQITPLDAVGVYVPGGKAAYPSTILMDVIPAQVASVDRIVVTSPPDESGLLHPAVLVAASELGVETILKVGGAQAIASLAYGTESVTAVDKIVGPGNAFVALAKRAVFGQVDIDMIAGPSEIVILADDSARPDYVAADLLSQAEHEERATAIVVTPSKMLAEKVSAEVERQLKGLPRASIAREALNNFGAIYLTADLNEAVDVVNTLAPEHVEVLCNEPFQHLGKIKHAGAIFLGENSAESVGDYFAGPNHVLPTNGTARFSSPLTVDDFLKKSSIIHYSEEALSQNSDMIASLARVEDFEAHARAVEIRQKKDVRQKDE</sequence>
<dbReference type="CDD" id="cd06572">
    <property type="entry name" value="Histidinol_dh"/>
    <property type="match status" value="1"/>
</dbReference>
<feature type="binding site" evidence="8 12">
    <location>
        <position position="407"/>
    </location>
    <ligand>
        <name>substrate</name>
    </ligand>
</feature>
<dbReference type="Gene3D" id="1.20.5.1300">
    <property type="match status" value="1"/>
</dbReference>
<evidence type="ECO:0000256" key="6">
    <source>
        <dbReference type="ARBA" id="ARBA00023002"/>
    </source>
</evidence>
<feature type="binding site" evidence="8 12">
    <location>
        <position position="353"/>
    </location>
    <ligand>
        <name>substrate</name>
    </ligand>
</feature>
<dbReference type="HAMAP" id="MF_01024">
    <property type="entry name" value="HisD"/>
    <property type="match status" value="1"/>
</dbReference>
<dbReference type="Gene3D" id="3.40.50.1980">
    <property type="entry name" value="Nitrogenase molybdenum iron protein domain"/>
    <property type="match status" value="2"/>
</dbReference>
<feature type="binding site" evidence="8 12">
    <location>
        <position position="229"/>
    </location>
    <ligand>
        <name>substrate</name>
    </ligand>
</feature>
<evidence type="ECO:0000256" key="3">
    <source>
        <dbReference type="ARBA" id="ARBA00012965"/>
    </source>
</evidence>
<evidence type="ECO:0000256" key="4">
    <source>
        <dbReference type="ARBA" id="ARBA00022723"/>
    </source>
</evidence>
<comment type="function">
    <text evidence="1 8">Catalyzes the sequential NAD-dependent oxidations of L-histidinol to L-histidinaldehyde and then to L-histidine.</text>
</comment>
<feature type="active site" description="Proton acceptor" evidence="8 10">
    <location>
        <position position="319"/>
    </location>
</feature>
<keyword evidence="6 8" id="KW-0560">Oxidoreductase</keyword>
<dbReference type="PANTHER" id="PTHR21256">
    <property type="entry name" value="HISTIDINOL DEHYDROGENASE HDH"/>
    <property type="match status" value="1"/>
</dbReference>
<dbReference type="AlphaFoldDB" id="A0A7T7CGW6"/>
<keyword evidence="16" id="KW-1185">Reference proteome</keyword>
<dbReference type="PROSITE" id="PS00611">
    <property type="entry name" value="HISOL_DEHYDROGENASE"/>
    <property type="match status" value="1"/>
</dbReference>
<feature type="binding site" evidence="8 13">
    <location>
        <position position="251"/>
    </location>
    <ligand>
        <name>Zn(2+)</name>
        <dbReference type="ChEBI" id="CHEBI:29105"/>
    </ligand>
</feature>
<accession>A0A7T7CGW6</accession>
<feature type="binding site" evidence="8 12">
    <location>
        <position position="412"/>
    </location>
    <ligand>
        <name>substrate</name>
    </ligand>
</feature>
<feature type="active site" description="Proton acceptor" evidence="8 10">
    <location>
        <position position="320"/>
    </location>
</feature>
<dbReference type="InterPro" id="IPR001692">
    <property type="entry name" value="Histidinol_DH_CS"/>
</dbReference>
<dbReference type="Pfam" id="PF00815">
    <property type="entry name" value="Histidinol_dh"/>
    <property type="match status" value="1"/>
</dbReference>